<dbReference type="Gene3D" id="3.40.50.1820">
    <property type="entry name" value="alpha/beta hydrolase"/>
    <property type="match status" value="1"/>
</dbReference>
<dbReference type="Pfam" id="PF00561">
    <property type="entry name" value="Abhydrolase_1"/>
    <property type="match status" value="1"/>
</dbReference>
<evidence type="ECO:0000313" key="3">
    <source>
        <dbReference type="EMBL" id="SHH60896.1"/>
    </source>
</evidence>
<evidence type="ECO:0000259" key="2">
    <source>
        <dbReference type="Pfam" id="PF00561"/>
    </source>
</evidence>
<keyword evidence="1" id="KW-0732">Signal</keyword>
<dbReference type="SUPFAM" id="SSF53474">
    <property type="entry name" value="alpha/beta-Hydrolases"/>
    <property type="match status" value="1"/>
</dbReference>
<dbReference type="PANTHER" id="PTHR43798">
    <property type="entry name" value="MONOACYLGLYCEROL LIPASE"/>
    <property type="match status" value="1"/>
</dbReference>
<dbReference type="InterPro" id="IPR050266">
    <property type="entry name" value="AB_hydrolase_sf"/>
</dbReference>
<dbReference type="InterPro" id="IPR029058">
    <property type="entry name" value="AB_hydrolase_fold"/>
</dbReference>
<evidence type="ECO:0000313" key="4">
    <source>
        <dbReference type="Proteomes" id="UP000184212"/>
    </source>
</evidence>
<dbReference type="STRING" id="947013.SAMN04488109_4605"/>
<dbReference type="OrthoDB" id="9773293at2"/>
<name>A0A1M5UDK0_9BACT</name>
<gene>
    <name evidence="3" type="ORF">SAMN04488109_4605</name>
</gene>
<keyword evidence="4" id="KW-1185">Reference proteome</keyword>
<evidence type="ECO:0000256" key="1">
    <source>
        <dbReference type="SAM" id="SignalP"/>
    </source>
</evidence>
<organism evidence="3 4">
    <name type="scientific">Chryseolinea serpens</name>
    <dbReference type="NCBI Taxonomy" id="947013"/>
    <lineage>
        <taxon>Bacteria</taxon>
        <taxon>Pseudomonadati</taxon>
        <taxon>Bacteroidota</taxon>
        <taxon>Cytophagia</taxon>
        <taxon>Cytophagales</taxon>
        <taxon>Fulvivirgaceae</taxon>
        <taxon>Chryseolinea</taxon>
    </lineage>
</organism>
<feature type="domain" description="AB hydrolase-1" evidence="2">
    <location>
        <begin position="55"/>
        <end position="156"/>
    </location>
</feature>
<accession>A0A1M5UDK0</accession>
<protein>
    <submittedName>
        <fullName evidence="3">Pimeloyl-ACP methyl ester carboxylesterase</fullName>
    </submittedName>
</protein>
<feature type="signal peptide" evidence="1">
    <location>
        <begin position="1"/>
        <end position="19"/>
    </location>
</feature>
<dbReference type="Proteomes" id="UP000184212">
    <property type="component" value="Unassembled WGS sequence"/>
</dbReference>
<dbReference type="EMBL" id="FQWQ01000003">
    <property type="protein sequence ID" value="SHH60896.1"/>
    <property type="molecule type" value="Genomic_DNA"/>
</dbReference>
<reference evidence="3 4" key="1">
    <citation type="submission" date="2016-11" db="EMBL/GenBank/DDBJ databases">
        <authorList>
            <person name="Jaros S."/>
            <person name="Januszkiewicz K."/>
            <person name="Wedrychowicz H."/>
        </authorList>
    </citation>
    <scope>NUCLEOTIDE SEQUENCE [LARGE SCALE GENOMIC DNA]</scope>
    <source>
        <strain evidence="3 4">DSM 24574</strain>
    </source>
</reference>
<dbReference type="InterPro" id="IPR000073">
    <property type="entry name" value="AB_hydrolase_1"/>
</dbReference>
<sequence length="273" mass="29658">MRKLVSIFLFLTVTIPTLATVRAAEPSSNSADSLLFFTAADGVKIHYDVKGEGKAVVLVHGFIVDGESWKRTALYNDLLTNGFKVITLDQRGNGKSDKPHTAEAYANDAEARDIMGLISFLKIKSYDVVGYSRGAIITARLLVLDKRVDHAVLGGMGDDFTNPEWPRRIMFYKALSGEPVKELEAVVKRIQDTGLDQQALALMQKEQPSTSKEALGKIKKPVLVLCGDKDSDNGSAGKLAALIPKATFHTVPGDHGGASSTKEFSSEVLNFFK</sequence>
<dbReference type="RefSeq" id="WP_073138653.1">
    <property type="nucleotide sequence ID" value="NZ_FQWQ01000003.1"/>
</dbReference>
<proteinExistence type="predicted"/>
<dbReference type="AlphaFoldDB" id="A0A1M5UDK0"/>
<feature type="chain" id="PRO_5012500072" evidence="1">
    <location>
        <begin position="20"/>
        <end position="273"/>
    </location>
</feature>